<dbReference type="SFLD" id="SFLDG01067">
    <property type="entry name" value="SPASM/twitch_domain_containing"/>
    <property type="match status" value="1"/>
</dbReference>
<comment type="cofactor">
    <cofactor evidence="1">
        <name>[4Fe-4S] cluster</name>
        <dbReference type="ChEBI" id="CHEBI:49883"/>
    </cofactor>
</comment>
<gene>
    <name evidence="9" type="ORF">GGD41_002033</name>
</gene>
<proteinExistence type="inferred from homology"/>
<dbReference type="AlphaFoldDB" id="A0A7Y9W6M2"/>
<dbReference type="Pfam" id="PF04055">
    <property type="entry name" value="Radical_SAM"/>
    <property type="match status" value="1"/>
</dbReference>
<evidence type="ECO:0000256" key="4">
    <source>
        <dbReference type="ARBA" id="ARBA00022723"/>
    </source>
</evidence>
<dbReference type="SUPFAM" id="SSF102114">
    <property type="entry name" value="Radical SAM enzymes"/>
    <property type="match status" value="1"/>
</dbReference>
<evidence type="ECO:0000313" key="10">
    <source>
        <dbReference type="Proteomes" id="UP000572540"/>
    </source>
</evidence>
<evidence type="ECO:0000256" key="3">
    <source>
        <dbReference type="ARBA" id="ARBA00022691"/>
    </source>
</evidence>
<keyword evidence="5" id="KW-0408">Iron</keyword>
<dbReference type="PROSITE" id="PS51918">
    <property type="entry name" value="RADICAL_SAM"/>
    <property type="match status" value="1"/>
</dbReference>
<evidence type="ECO:0000256" key="6">
    <source>
        <dbReference type="ARBA" id="ARBA00023014"/>
    </source>
</evidence>
<dbReference type="CDD" id="cd01335">
    <property type="entry name" value="Radical_SAM"/>
    <property type="match status" value="1"/>
</dbReference>
<dbReference type="GO" id="GO:0051539">
    <property type="term" value="F:4 iron, 4 sulfur cluster binding"/>
    <property type="evidence" value="ECO:0007669"/>
    <property type="project" value="UniProtKB-KW"/>
</dbReference>
<dbReference type="InterPro" id="IPR058240">
    <property type="entry name" value="rSAM_sf"/>
</dbReference>
<evidence type="ECO:0000256" key="2">
    <source>
        <dbReference type="ARBA" id="ARBA00022485"/>
    </source>
</evidence>
<dbReference type="SFLD" id="SFLDG01386">
    <property type="entry name" value="main_SPASM_domain-containing"/>
    <property type="match status" value="1"/>
</dbReference>
<keyword evidence="6" id="KW-0411">Iron-sulfur</keyword>
<dbReference type="Proteomes" id="UP000572540">
    <property type="component" value="Unassembled WGS sequence"/>
</dbReference>
<dbReference type="PANTHER" id="PTHR43273">
    <property type="entry name" value="ANAEROBIC SULFATASE-MATURATING ENZYME HOMOLOG ASLB-RELATED"/>
    <property type="match status" value="1"/>
</dbReference>
<dbReference type="SFLD" id="SFLDF00285">
    <property type="entry name" value="anaerobic_Ser-type_sulfatase-m"/>
    <property type="match status" value="1"/>
</dbReference>
<evidence type="ECO:0000256" key="1">
    <source>
        <dbReference type="ARBA" id="ARBA00001966"/>
    </source>
</evidence>
<comment type="similarity">
    <text evidence="7">Belongs to the radical SAM superfamily. Anaerobic sulfatase-maturating enzyme family.</text>
</comment>
<dbReference type="GO" id="GO:0046872">
    <property type="term" value="F:metal ion binding"/>
    <property type="evidence" value="ECO:0007669"/>
    <property type="project" value="UniProtKB-KW"/>
</dbReference>
<dbReference type="PANTHER" id="PTHR43273:SF3">
    <property type="entry name" value="ANAEROBIC SULFATASE-MATURATING ENZYME HOMOLOG ASLB-RELATED"/>
    <property type="match status" value="1"/>
</dbReference>
<dbReference type="SFLD" id="SFLDS00029">
    <property type="entry name" value="Radical_SAM"/>
    <property type="match status" value="1"/>
</dbReference>
<evidence type="ECO:0000313" key="9">
    <source>
        <dbReference type="EMBL" id="NYH14805.1"/>
    </source>
</evidence>
<dbReference type="Pfam" id="PF13186">
    <property type="entry name" value="SPASM"/>
    <property type="match status" value="1"/>
</dbReference>
<comment type="caution">
    <text evidence="9">The sequence shown here is derived from an EMBL/GenBank/DDBJ whole genome shotgun (WGS) entry which is preliminary data.</text>
</comment>
<evidence type="ECO:0000256" key="7">
    <source>
        <dbReference type="ARBA" id="ARBA00023601"/>
    </source>
</evidence>
<dbReference type="SFLD" id="SFLDG01072">
    <property type="entry name" value="dehydrogenase_like"/>
    <property type="match status" value="1"/>
</dbReference>
<dbReference type="Gene3D" id="3.20.20.70">
    <property type="entry name" value="Aldolase class I"/>
    <property type="match status" value="1"/>
</dbReference>
<evidence type="ECO:0000256" key="5">
    <source>
        <dbReference type="ARBA" id="ARBA00023004"/>
    </source>
</evidence>
<dbReference type="SFLD" id="SFLDG01384">
    <property type="entry name" value="thioether_bond_formation_requi"/>
    <property type="match status" value="1"/>
</dbReference>
<organism evidence="9 10">
    <name type="scientific">Paraburkholderia bryophila</name>
    <dbReference type="NCBI Taxonomy" id="420952"/>
    <lineage>
        <taxon>Bacteria</taxon>
        <taxon>Pseudomonadati</taxon>
        <taxon>Pseudomonadota</taxon>
        <taxon>Betaproteobacteria</taxon>
        <taxon>Burkholderiales</taxon>
        <taxon>Burkholderiaceae</taxon>
        <taxon>Paraburkholderia</taxon>
    </lineage>
</organism>
<accession>A0A7Y9W6M2</accession>
<protein>
    <recommendedName>
        <fullName evidence="8">Radical SAM core domain-containing protein</fullName>
    </recommendedName>
</protein>
<dbReference type="InterPro" id="IPR034491">
    <property type="entry name" value="Anaerob_Ser_sulfatase-maturase"/>
</dbReference>
<feature type="domain" description="Radical SAM core" evidence="8">
    <location>
        <begin position="17"/>
        <end position="272"/>
    </location>
</feature>
<dbReference type="EMBL" id="JACCAU010000001">
    <property type="protein sequence ID" value="NYH14805.1"/>
    <property type="molecule type" value="Genomic_DNA"/>
</dbReference>
<dbReference type="InterPro" id="IPR013785">
    <property type="entry name" value="Aldolase_TIM"/>
</dbReference>
<dbReference type="NCBIfam" id="TIGR04085">
    <property type="entry name" value="rSAM_more_4Fe4S"/>
    <property type="match status" value="1"/>
</dbReference>
<keyword evidence="4" id="KW-0479">Metal-binding</keyword>
<dbReference type="CDD" id="cd21120">
    <property type="entry name" value="SPASM_anSME"/>
    <property type="match status" value="1"/>
</dbReference>
<dbReference type="InterPro" id="IPR007197">
    <property type="entry name" value="rSAM"/>
</dbReference>
<dbReference type="NCBIfam" id="TIGR03942">
    <property type="entry name" value="sulfatase_rSAM"/>
    <property type="match status" value="1"/>
</dbReference>
<dbReference type="GO" id="GO:0016491">
    <property type="term" value="F:oxidoreductase activity"/>
    <property type="evidence" value="ECO:0007669"/>
    <property type="project" value="InterPro"/>
</dbReference>
<dbReference type="InterPro" id="IPR023867">
    <property type="entry name" value="Sulphatase_maturase_rSAM"/>
</dbReference>
<dbReference type="InterPro" id="IPR047207">
    <property type="entry name" value="SPASM_anSME"/>
</dbReference>
<dbReference type="RefSeq" id="WP_257031668.1">
    <property type="nucleotide sequence ID" value="NZ_JACCAU010000001.1"/>
</dbReference>
<keyword evidence="2" id="KW-0004">4Fe-4S</keyword>
<name>A0A7Y9W6M2_9BURK</name>
<sequence length="442" mass="49289">MIDSHAADTHASSAFSDAAKQSFHAMSKPSGSDCNLDCEYCFYLEKEALYPSKRKRRMSDDVLSDYVRNYIASQPPGHEVAFTWQGGEPTLLGIDFYKRAIALQKHFGAGRTITNSFQTNGLLLDDTWCQFFADEDFMIGLSIDGPADIHDEYRITKGGKPSHALVVSALERLRKHGARFNVLACVNRRSSREPLRVYEFLRSLGVEYVQFIPVVERRADPASEAIGLTLQGPGGKVLLKARPDTAERLTDWSVLPEDYGNFLNAIFDVWVRRDVGQCYVMNFEWALANYMGEPGAACHHQPTCGNAVVVEHNGDVYACDHFVYPEYRLGNLSEASLSSMLDSPQQTQFGEDKLTTLPQQCRQCSMLRGCWGGCPKHRFAVTRDGEAGLNFLCAGYYRFFSHVAPYLRVLADLIRSDRPASDIVKATLMVVGDSVVGNTSRA</sequence>
<reference evidence="9 10" key="1">
    <citation type="submission" date="2020-07" db="EMBL/GenBank/DDBJ databases">
        <title>Exploring microbial biodiversity for novel pathways involved in the catabolism of aromatic compounds derived from lignin.</title>
        <authorList>
            <person name="Elkins J."/>
        </authorList>
    </citation>
    <scope>NUCLEOTIDE SEQUENCE [LARGE SCALE GENOMIC DNA]</scope>
    <source>
        <strain evidence="9 10">H2C3B</strain>
    </source>
</reference>
<dbReference type="InterPro" id="IPR023885">
    <property type="entry name" value="4Fe4S-binding_SPASM_dom"/>
</dbReference>
<evidence type="ECO:0000259" key="8">
    <source>
        <dbReference type="PROSITE" id="PS51918"/>
    </source>
</evidence>
<keyword evidence="3" id="KW-0949">S-adenosyl-L-methionine</keyword>